<dbReference type="InterPro" id="IPR011989">
    <property type="entry name" value="ARM-like"/>
</dbReference>
<reference evidence="1 2" key="1">
    <citation type="submission" date="2013-12" db="EMBL/GenBank/DDBJ databases">
        <title>Draft genome of the parsitic nematode Ancylostoma duodenale.</title>
        <authorList>
            <person name="Mitreva M."/>
        </authorList>
    </citation>
    <scope>NUCLEOTIDE SEQUENCE [LARGE SCALE GENOMIC DNA]</scope>
    <source>
        <strain evidence="1 2">Zhejiang</strain>
    </source>
</reference>
<keyword evidence="2" id="KW-1185">Reference proteome</keyword>
<protein>
    <submittedName>
        <fullName evidence="1">Uncharacterized protein</fullName>
    </submittedName>
</protein>
<accession>A0A0C2CDE4</accession>
<organism evidence="1 2">
    <name type="scientific">Ancylostoma duodenale</name>
    <dbReference type="NCBI Taxonomy" id="51022"/>
    <lineage>
        <taxon>Eukaryota</taxon>
        <taxon>Metazoa</taxon>
        <taxon>Ecdysozoa</taxon>
        <taxon>Nematoda</taxon>
        <taxon>Chromadorea</taxon>
        <taxon>Rhabditida</taxon>
        <taxon>Rhabditina</taxon>
        <taxon>Rhabditomorpha</taxon>
        <taxon>Strongyloidea</taxon>
        <taxon>Ancylostomatidae</taxon>
        <taxon>Ancylostomatinae</taxon>
        <taxon>Ancylostoma</taxon>
    </lineage>
</organism>
<dbReference type="Proteomes" id="UP000054047">
    <property type="component" value="Unassembled WGS sequence"/>
</dbReference>
<dbReference type="EMBL" id="KN764974">
    <property type="protein sequence ID" value="KIH47867.1"/>
    <property type="molecule type" value="Genomic_DNA"/>
</dbReference>
<evidence type="ECO:0000313" key="2">
    <source>
        <dbReference type="Proteomes" id="UP000054047"/>
    </source>
</evidence>
<dbReference type="AlphaFoldDB" id="A0A0C2CDE4"/>
<gene>
    <name evidence="1" type="ORF">ANCDUO_22068</name>
</gene>
<dbReference type="Gene3D" id="1.25.10.10">
    <property type="entry name" value="Leucine-rich Repeat Variant"/>
    <property type="match status" value="1"/>
</dbReference>
<proteinExistence type="predicted"/>
<sequence length="86" mass="10093">MVIDILLKNLMHMDGGIPRGWSWKFTEESGLLALLDVSSQIPEQCDYPVSHETRQHVAICLQRLDEDMVFDSKRLIYKEKVDHFFK</sequence>
<dbReference type="OrthoDB" id="199930at2759"/>
<name>A0A0C2CDE4_9BILA</name>
<evidence type="ECO:0000313" key="1">
    <source>
        <dbReference type="EMBL" id="KIH47867.1"/>
    </source>
</evidence>